<evidence type="ECO:0000259" key="3">
    <source>
        <dbReference type="SMART" id="SM00043"/>
    </source>
</evidence>
<feature type="chain" id="PRO_5035882178" evidence="2">
    <location>
        <begin position="22"/>
        <end position="147"/>
    </location>
</feature>
<dbReference type="InterPro" id="IPR046350">
    <property type="entry name" value="Cystatin_sf"/>
</dbReference>
<dbReference type="AlphaFoldDB" id="A0A8S4ASU9"/>
<gene>
    <name evidence="4" type="ORF">MMEN_LOCUS4062</name>
</gene>
<evidence type="ECO:0000256" key="2">
    <source>
        <dbReference type="SAM" id="SignalP"/>
    </source>
</evidence>
<comment type="caution">
    <text evidence="4">The sequence shown here is derived from an EMBL/GenBank/DDBJ whole genome shotgun (WGS) entry which is preliminary data.</text>
</comment>
<keyword evidence="2" id="KW-0732">Signal</keyword>
<dbReference type="PANTHER" id="PTHR46186:SF13">
    <property type="entry name" value="SI:BUSM1-57F23.1"/>
    <property type="match status" value="1"/>
</dbReference>
<dbReference type="GO" id="GO:0005615">
    <property type="term" value="C:extracellular space"/>
    <property type="evidence" value="ECO:0007669"/>
    <property type="project" value="TreeGrafter"/>
</dbReference>
<keyword evidence="5" id="KW-1185">Reference proteome</keyword>
<comment type="similarity">
    <text evidence="1">Belongs to the cystatin family.</text>
</comment>
<dbReference type="SUPFAM" id="SSF54403">
    <property type="entry name" value="Cystatin/monellin"/>
    <property type="match status" value="1"/>
</dbReference>
<dbReference type="PANTHER" id="PTHR46186">
    <property type="entry name" value="CYSTATIN"/>
    <property type="match status" value="1"/>
</dbReference>
<dbReference type="EMBL" id="CAJRST010003335">
    <property type="protein sequence ID" value="CAG5867261.1"/>
    <property type="molecule type" value="Genomic_DNA"/>
</dbReference>
<dbReference type="Pfam" id="PF00031">
    <property type="entry name" value="Cystatin"/>
    <property type="match status" value="1"/>
</dbReference>
<dbReference type="CDD" id="cd00042">
    <property type="entry name" value="CY"/>
    <property type="match status" value="1"/>
</dbReference>
<organism evidence="4 5">
    <name type="scientific">Menidia menidia</name>
    <name type="common">Atlantic silverside</name>
    <dbReference type="NCBI Taxonomy" id="238744"/>
    <lineage>
        <taxon>Eukaryota</taxon>
        <taxon>Metazoa</taxon>
        <taxon>Chordata</taxon>
        <taxon>Craniata</taxon>
        <taxon>Vertebrata</taxon>
        <taxon>Euteleostomi</taxon>
        <taxon>Actinopterygii</taxon>
        <taxon>Neopterygii</taxon>
        <taxon>Teleostei</taxon>
        <taxon>Neoteleostei</taxon>
        <taxon>Acanthomorphata</taxon>
        <taxon>Ovalentaria</taxon>
        <taxon>Atherinomorphae</taxon>
        <taxon>Atheriniformes</taxon>
        <taxon>Atherinopsidae</taxon>
        <taxon>Menidiinae</taxon>
        <taxon>Menidia</taxon>
    </lineage>
</organism>
<dbReference type="GO" id="GO:0031982">
    <property type="term" value="C:vesicle"/>
    <property type="evidence" value="ECO:0007669"/>
    <property type="project" value="TreeGrafter"/>
</dbReference>
<evidence type="ECO:0000313" key="4">
    <source>
        <dbReference type="EMBL" id="CAG5867261.1"/>
    </source>
</evidence>
<sequence>MRMFLPLSALICLSVFQQCVGDQPVEEVIVTKNVPRLGDWFEKNPEAEDIQKAAQYAVRKFNSHSKAKKIFRVVSVTSAKAQVTNMVNFKFDTILGKTKCLKSENHDLNNCKLEKRQLKCHFDVIFNPRNNEHEMRSHKCKKIGKKV</sequence>
<dbReference type="GO" id="GO:0005737">
    <property type="term" value="C:cytoplasm"/>
    <property type="evidence" value="ECO:0007669"/>
    <property type="project" value="TreeGrafter"/>
</dbReference>
<dbReference type="Proteomes" id="UP000677803">
    <property type="component" value="Unassembled WGS sequence"/>
</dbReference>
<protein>
    <submittedName>
        <fullName evidence="4">(Atlantic silverside) hypothetical protein</fullName>
    </submittedName>
</protein>
<dbReference type="Gene3D" id="3.10.450.10">
    <property type="match status" value="1"/>
</dbReference>
<dbReference type="OrthoDB" id="8886803at2759"/>
<evidence type="ECO:0000256" key="1">
    <source>
        <dbReference type="ARBA" id="ARBA00009403"/>
    </source>
</evidence>
<dbReference type="InterPro" id="IPR000010">
    <property type="entry name" value="Cystatin_dom"/>
</dbReference>
<feature type="signal peptide" evidence="2">
    <location>
        <begin position="1"/>
        <end position="21"/>
    </location>
</feature>
<dbReference type="SMART" id="SM00043">
    <property type="entry name" value="CY"/>
    <property type="match status" value="1"/>
</dbReference>
<name>A0A8S4ASU9_9TELE</name>
<proteinExistence type="inferred from homology"/>
<feature type="domain" description="Cystatin" evidence="3">
    <location>
        <begin position="35"/>
        <end position="141"/>
    </location>
</feature>
<reference evidence="4" key="1">
    <citation type="submission" date="2021-05" db="EMBL/GenBank/DDBJ databases">
        <authorList>
            <person name="Tigano A."/>
        </authorList>
    </citation>
    <scope>NUCLEOTIDE SEQUENCE</scope>
</reference>
<dbReference type="GO" id="GO:0004869">
    <property type="term" value="F:cysteine-type endopeptidase inhibitor activity"/>
    <property type="evidence" value="ECO:0007669"/>
    <property type="project" value="InterPro"/>
</dbReference>
<evidence type="ECO:0000313" key="5">
    <source>
        <dbReference type="Proteomes" id="UP000677803"/>
    </source>
</evidence>
<accession>A0A8S4ASU9</accession>